<dbReference type="Pfam" id="PF01987">
    <property type="entry name" value="AIM24"/>
    <property type="match status" value="1"/>
</dbReference>
<dbReference type="SUPFAM" id="SSF51219">
    <property type="entry name" value="TRAP-like"/>
    <property type="match status" value="1"/>
</dbReference>
<reference evidence="1 2" key="1">
    <citation type="submission" date="2014-12" db="EMBL/GenBank/DDBJ databases">
        <title>Draft genome sequences of 29 type strains of Enterococci.</title>
        <authorList>
            <person name="Zhong Z."/>
            <person name="Sun Z."/>
            <person name="Liu W."/>
            <person name="Zhang W."/>
            <person name="Zhang H."/>
        </authorList>
    </citation>
    <scope>NUCLEOTIDE SEQUENCE [LARGE SCALE GENOMIC DNA]</scope>
    <source>
        <strain evidence="1 2">DSM 17029</strain>
    </source>
</reference>
<dbReference type="RefSeq" id="WP_067394651.1">
    <property type="nucleotide sequence ID" value="NZ_JXKH01000004.1"/>
</dbReference>
<dbReference type="NCBIfam" id="TIGR00266">
    <property type="entry name" value="TIGR00266 family protein"/>
    <property type="match status" value="1"/>
</dbReference>
<dbReference type="InterPro" id="IPR016031">
    <property type="entry name" value="Trp_RNA-bd_attenuator-like_dom"/>
</dbReference>
<evidence type="ECO:0000313" key="1">
    <source>
        <dbReference type="EMBL" id="OJG18483.1"/>
    </source>
</evidence>
<evidence type="ECO:0000313" key="2">
    <source>
        <dbReference type="Proteomes" id="UP000181884"/>
    </source>
</evidence>
<accession>A0A1L8RFI3</accession>
<dbReference type="STRING" id="214095.RU97_GL001880"/>
<sequence length="234" mass="24936">MKYTLTENTVFPLVEVALQKGEEIQLEPGAMVYHNGEVELEGRMNSNGQSGIGGALRALGRSLSSGESFFISTAKGLTDTAKIALAPSTPGAIKELNVGAEQWRLNTGAFLACDPSVRYNMERQKLSGAFFGGTGGLFVMQTTGSGTLLVNSYGDLLELTVGDKEMVIDNQHVVAWSTSLDYHIEVASGTFGFKTGEGLVNRFSGNGKVWIQTRNVQALAGVIDPFITKSSSSD</sequence>
<dbReference type="AlphaFoldDB" id="A0A1L8RFI3"/>
<dbReference type="PANTHER" id="PTHR43657:SF1">
    <property type="entry name" value="ALTERED INHERITANCE OF MITOCHONDRIA PROTEIN 24, MITOCHONDRIAL"/>
    <property type="match status" value="1"/>
</dbReference>
<dbReference type="PANTHER" id="PTHR43657">
    <property type="entry name" value="TRYPTOPHAN RNA-BINDING ATTENUATOR PROTEIN-LIKE PROTEIN"/>
    <property type="match status" value="1"/>
</dbReference>
<proteinExistence type="predicted"/>
<comment type="caution">
    <text evidence="1">The sequence shown here is derived from an EMBL/GenBank/DDBJ whole genome shotgun (WGS) entry which is preliminary data.</text>
</comment>
<protein>
    <submittedName>
        <fullName evidence="1">TIGR00266 family protein</fullName>
    </submittedName>
</protein>
<dbReference type="InterPro" id="IPR036983">
    <property type="entry name" value="AIM24_sf"/>
</dbReference>
<dbReference type="EMBL" id="JXKH01000004">
    <property type="protein sequence ID" value="OJG18483.1"/>
    <property type="molecule type" value="Genomic_DNA"/>
</dbReference>
<gene>
    <name evidence="1" type="ORF">RU97_GL001880</name>
</gene>
<name>A0A1L8RFI3_9ENTE</name>
<dbReference type="Gene3D" id="3.60.160.10">
    <property type="entry name" value="Mitochondrial biogenesis AIM24"/>
    <property type="match status" value="1"/>
</dbReference>
<organism evidence="1 2">
    <name type="scientific">Enterococcus canis</name>
    <dbReference type="NCBI Taxonomy" id="214095"/>
    <lineage>
        <taxon>Bacteria</taxon>
        <taxon>Bacillati</taxon>
        <taxon>Bacillota</taxon>
        <taxon>Bacilli</taxon>
        <taxon>Lactobacillales</taxon>
        <taxon>Enterococcaceae</taxon>
        <taxon>Enterococcus</taxon>
    </lineage>
</organism>
<keyword evidence="2" id="KW-1185">Reference proteome</keyword>
<dbReference type="Proteomes" id="UP000181884">
    <property type="component" value="Unassembled WGS sequence"/>
</dbReference>
<dbReference type="InterPro" id="IPR002838">
    <property type="entry name" value="AIM24"/>
</dbReference>